<dbReference type="InterPro" id="IPR032518">
    <property type="entry name" value="HepII_N"/>
</dbReference>
<evidence type="ECO:0000256" key="2">
    <source>
        <dbReference type="ARBA" id="ARBA00004196"/>
    </source>
</evidence>
<dbReference type="Pfam" id="PF07940">
    <property type="entry name" value="Hepar_II_III_C"/>
    <property type="match status" value="1"/>
</dbReference>
<evidence type="ECO:0000256" key="5">
    <source>
        <dbReference type="ARBA" id="ARBA00022989"/>
    </source>
</evidence>
<feature type="signal peptide" evidence="9">
    <location>
        <begin position="1"/>
        <end position="25"/>
    </location>
</feature>
<keyword evidence="6" id="KW-0472">Membrane</keyword>
<dbReference type="Gene3D" id="2.70.98.70">
    <property type="match status" value="1"/>
</dbReference>
<evidence type="ECO:0000313" key="13">
    <source>
        <dbReference type="Proteomes" id="UP001379533"/>
    </source>
</evidence>
<accession>A0ABZ2KPW4</accession>
<dbReference type="Pfam" id="PF16332">
    <property type="entry name" value="DUF4962"/>
    <property type="match status" value="1"/>
</dbReference>
<feature type="chain" id="PRO_5045938646" evidence="9">
    <location>
        <begin position="26"/>
        <end position="657"/>
    </location>
</feature>
<name>A0ABZ2KPW4_9BACT</name>
<keyword evidence="13" id="KW-1185">Reference proteome</keyword>
<evidence type="ECO:0000256" key="8">
    <source>
        <dbReference type="ARBA" id="ARBA00023235"/>
    </source>
</evidence>
<dbReference type="PANTHER" id="PTHR15532">
    <property type="match status" value="1"/>
</dbReference>
<dbReference type="RefSeq" id="WP_394850369.1">
    <property type="nucleotide sequence ID" value="NZ_CP089982.1"/>
</dbReference>
<evidence type="ECO:0000256" key="3">
    <source>
        <dbReference type="ARBA" id="ARBA00022692"/>
    </source>
</evidence>
<dbReference type="InterPro" id="IPR008929">
    <property type="entry name" value="Chondroitin_lyas"/>
</dbReference>
<evidence type="ECO:0000256" key="1">
    <source>
        <dbReference type="ARBA" id="ARBA00004141"/>
    </source>
</evidence>
<dbReference type="InterPro" id="IPR052447">
    <property type="entry name" value="Dermatan-Sulfate_Isomerase"/>
</dbReference>
<proteinExistence type="predicted"/>
<evidence type="ECO:0000256" key="6">
    <source>
        <dbReference type="ARBA" id="ARBA00023136"/>
    </source>
</evidence>
<evidence type="ECO:0000259" key="10">
    <source>
        <dbReference type="Pfam" id="PF07940"/>
    </source>
</evidence>
<reference evidence="12 13" key="1">
    <citation type="submission" date="2021-12" db="EMBL/GenBank/DDBJ databases">
        <title>Discovery of the Pendulisporaceae a myxobacterial family with distinct sporulation behavior and unique specialized metabolism.</title>
        <authorList>
            <person name="Garcia R."/>
            <person name="Popoff A."/>
            <person name="Bader C.D."/>
            <person name="Loehr J."/>
            <person name="Walesch S."/>
            <person name="Walt C."/>
            <person name="Boldt J."/>
            <person name="Bunk B."/>
            <person name="Haeckl F.J.F.P.J."/>
            <person name="Gunesch A.P."/>
            <person name="Birkelbach J."/>
            <person name="Nuebel U."/>
            <person name="Pietschmann T."/>
            <person name="Bach T."/>
            <person name="Mueller R."/>
        </authorList>
    </citation>
    <scope>NUCLEOTIDE SEQUENCE [LARGE SCALE GENOMIC DNA]</scope>
    <source>
        <strain evidence="12 13">MSr12523</strain>
    </source>
</reference>
<keyword evidence="8" id="KW-0413">Isomerase</keyword>
<evidence type="ECO:0000256" key="9">
    <source>
        <dbReference type="SAM" id="SignalP"/>
    </source>
</evidence>
<feature type="domain" description="Heparinase II N-terminal" evidence="11">
    <location>
        <begin position="103"/>
        <end position="320"/>
    </location>
</feature>
<evidence type="ECO:0000256" key="4">
    <source>
        <dbReference type="ARBA" id="ARBA00022729"/>
    </source>
</evidence>
<sequence length="657" mass="73852">MKHRKALLLVPLLALAIACSEDASSAPPSNAVDGHPLRQLMVRLPSALRPELRGIHPRVYVTDAELPALRERAKGSHRQVWQRALDQVRALRVEPPPAPAQERRVQNDVGIGIAEAALAYQIERDPKYLEAAKKYLEAAVSYDVWGYLYNKPNVDLAAGHLLYGMGWGYDLLYNDLTEAERTRYREKLTKQARLLFAAFEPKADATYPYSQNHTFIPIAGLGVAAYALYDEVEDAPEWARLARAIYERVLQTYSPDGYYYEGFEYWIFSTPWLVHYLDAHAHATGEDLFDRPGFRHMHEYVAHSMLPDGQYVFDFGDIFDGPATRAKKGPEYERSHPGGRFHTNYNLLYRLASRFKDGEAQGVAAWMESLDHYNAENYWSLLWYDPSVPVVPIERQTPWHYFPDHEVVYWRKDWTPQATAFAFKCGPPEGHHAKPLLADFRDWEPSTGHAHPDANGFILYGDGSYLTGPSGYAGIPMAAHNNTLLLDGKGQAREGEKHEAFEGIPAERLDGIRIEDVKLEAGRAYVRGNATLAYEPQLGLTKFVRELTFTEAEGLVLTDEVASRQEGRFGILFHADDKVETLAANQFLIRGQLLVDVTAPAPFVTAIVPNIVAAPGKPGSIEQGEREQRGERLEISPAGVGTQTRFVTKLGIRAKPR</sequence>
<dbReference type="PANTHER" id="PTHR15532:SF5">
    <property type="entry name" value="SULFOTRANSFERASE DOMAIN-CONTAINING PROTEIN"/>
    <property type="match status" value="1"/>
</dbReference>
<dbReference type="InterPro" id="IPR012480">
    <property type="entry name" value="Hepar_II_III_C"/>
</dbReference>
<evidence type="ECO:0000256" key="7">
    <source>
        <dbReference type="ARBA" id="ARBA00023180"/>
    </source>
</evidence>
<dbReference type="Gene3D" id="1.50.10.100">
    <property type="entry name" value="Chondroitin AC/alginate lyase"/>
    <property type="match status" value="1"/>
</dbReference>
<evidence type="ECO:0000259" key="11">
    <source>
        <dbReference type="Pfam" id="PF16332"/>
    </source>
</evidence>
<dbReference type="Proteomes" id="UP001379533">
    <property type="component" value="Chromosome"/>
</dbReference>
<keyword evidence="3" id="KW-0812">Transmembrane</keyword>
<keyword evidence="5" id="KW-1133">Transmembrane helix</keyword>
<feature type="domain" description="Heparinase II/III-like C-terminal" evidence="10">
    <location>
        <begin position="401"/>
        <end position="580"/>
    </location>
</feature>
<comment type="subcellular location">
    <subcellularLocation>
        <location evidence="2">Cell envelope</location>
    </subcellularLocation>
    <subcellularLocation>
        <location evidence="1">Membrane</location>
        <topology evidence="1">Multi-pass membrane protein</topology>
    </subcellularLocation>
</comment>
<evidence type="ECO:0000313" key="12">
    <source>
        <dbReference type="EMBL" id="WXA99727.1"/>
    </source>
</evidence>
<dbReference type="PROSITE" id="PS51257">
    <property type="entry name" value="PROKAR_LIPOPROTEIN"/>
    <property type="match status" value="1"/>
</dbReference>
<gene>
    <name evidence="12" type="ORF">LZC95_23290</name>
</gene>
<protein>
    <submittedName>
        <fullName evidence="12">DUF4962 domain-containing protein</fullName>
    </submittedName>
</protein>
<dbReference type="EMBL" id="CP089982">
    <property type="protein sequence ID" value="WXA99727.1"/>
    <property type="molecule type" value="Genomic_DNA"/>
</dbReference>
<organism evidence="12 13">
    <name type="scientific">Pendulispora brunnea</name>
    <dbReference type="NCBI Taxonomy" id="2905690"/>
    <lineage>
        <taxon>Bacteria</taxon>
        <taxon>Pseudomonadati</taxon>
        <taxon>Myxococcota</taxon>
        <taxon>Myxococcia</taxon>
        <taxon>Myxococcales</taxon>
        <taxon>Sorangiineae</taxon>
        <taxon>Pendulisporaceae</taxon>
        <taxon>Pendulispora</taxon>
    </lineage>
</organism>
<keyword evidence="4 9" id="KW-0732">Signal</keyword>
<keyword evidence="7" id="KW-0325">Glycoprotein</keyword>
<dbReference type="SUPFAM" id="SSF48230">
    <property type="entry name" value="Chondroitin AC/alginate lyase"/>
    <property type="match status" value="1"/>
</dbReference>